<proteinExistence type="predicted"/>
<evidence type="ECO:0000313" key="2">
    <source>
        <dbReference type="EMBL" id="MCS5724887.1"/>
    </source>
</evidence>
<keyword evidence="3" id="KW-1185">Reference proteome</keyword>
<organism evidence="2 3">
    <name type="scientific">Herbiconiux oxytropis</name>
    <dbReference type="NCBI Taxonomy" id="2970915"/>
    <lineage>
        <taxon>Bacteria</taxon>
        <taxon>Bacillati</taxon>
        <taxon>Actinomycetota</taxon>
        <taxon>Actinomycetes</taxon>
        <taxon>Micrococcales</taxon>
        <taxon>Microbacteriaceae</taxon>
        <taxon>Herbiconiux</taxon>
    </lineage>
</organism>
<dbReference type="PROSITE" id="PS51819">
    <property type="entry name" value="VOC"/>
    <property type="match status" value="2"/>
</dbReference>
<feature type="domain" description="VOC" evidence="1">
    <location>
        <begin position="153"/>
        <end position="276"/>
    </location>
</feature>
<dbReference type="InterPro" id="IPR037523">
    <property type="entry name" value="VOC_core"/>
</dbReference>
<comment type="caution">
    <text evidence="2">The sequence shown here is derived from an EMBL/GenBank/DDBJ whole genome shotgun (WGS) entry which is preliminary data.</text>
</comment>
<dbReference type="InterPro" id="IPR004360">
    <property type="entry name" value="Glyas_Fos-R_dOase_dom"/>
</dbReference>
<reference evidence="2" key="1">
    <citation type="submission" date="2022-08" db="EMBL/GenBank/DDBJ databases">
        <authorList>
            <person name="Deng Y."/>
            <person name="Han X.-F."/>
            <person name="Zhang Y.-Q."/>
        </authorList>
    </citation>
    <scope>NUCLEOTIDE SEQUENCE</scope>
    <source>
        <strain evidence="2">CPCC 203407</strain>
    </source>
</reference>
<protein>
    <submittedName>
        <fullName evidence="2">VOC family protein</fullName>
    </submittedName>
</protein>
<evidence type="ECO:0000259" key="1">
    <source>
        <dbReference type="PROSITE" id="PS51819"/>
    </source>
</evidence>
<dbReference type="SUPFAM" id="SSF54593">
    <property type="entry name" value="Glyoxalase/Bleomycin resistance protein/Dihydroxybiphenyl dioxygenase"/>
    <property type="match status" value="1"/>
</dbReference>
<gene>
    <name evidence="2" type="ORF">N1028_03155</name>
</gene>
<dbReference type="Gene3D" id="3.10.180.10">
    <property type="entry name" value="2,3-Dihydroxybiphenyl 1,2-Dioxygenase, domain 1"/>
    <property type="match status" value="2"/>
</dbReference>
<dbReference type="InterPro" id="IPR029068">
    <property type="entry name" value="Glyas_Bleomycin-R_OHBP_Dase"/>
</dbReference>
<feature type="domain" description="VOC" evidence="1">
    <location>
        <begin position="6"/>
        <end position="132"/>
    </location>
</feature>
<dbReference type="PANTHER" id="PTHR36110">
    <property type="entry name" value="RING-CLEAVING DIOXYGENASE MHQE-RELATED"/>
    <property type="match status" value="1"/>
</dbReference>
<dbReference type="RefSeq" id="WP_259525361.1">
    <property type="nucleotide sequence ID" value="NZ_JANLCK010000002.1"/>
</dbReference>
<sequence length="319" mass="35908">MTYVAGSHHVTLSVGHAQEDVDFHTRVLGLRFIKKTVLYDGGTPVYHLYYSNANGDPSAVITTFPWAQAGLYGIRGTNQAREVLLSVPTGSLEFWSKRLKEHDVESTFEDVFGGRRLNLRHPSGIEYVLIEVEGDPREGFTGNGVGIENAIHGIYGVGIHVFDQDRMVEFGQEAFFAEGSVEEEGDRARYRVGTADVGNFIELTGNRTDEQGTWRYGSGAYHHFAWNLDNLENQNEVKFDIEGAGYTDISELKDRTYFKSHYVRTPGGALFELAVTHNEGGWDCDESPEELGRAFMLPPFFEHERESIMARLEPLRDED</sequence>
<dbReference type="PANTHER" id="PTHR36110:SF2">
    <property type="entry name" value="RING-CLEAVING DIOXYGENASE MHQE-RELATED"/>
    <property type="match status" value="1"/>
</dbReference>
<dbReference type="Proteomes" id="UP001165587">
    <property type="component" value="Unassembled WGS sequence"/>
</dbReference>
<dbReference type="EMBL" id="JANLCK010000002">
    <property type="protein sequence ID" value="MCS5724887.1"/>
    <property type="molecule type" value="Genomic_DNA"/>
</dbReference>
<accession>A0AA41XB17</accession>
<dbReference type="InterPro" id="IPR052537">
    <property type="entry name" value="Extradiol_RC_dioxygenase"/>
</dbReference>
<name>A0AA41XB17_9MICO</name>
<evidence type="ECO:0000313" key="3">
    <source>
        <dbReference type="Proteomes" id="UP001165587"/>
    </source>
</evidence>
<dbReference type="AlphaFoldDB" id="A0AA41XB17"/>
<dbReference type="Pfam" id="PF00903">
    <property type="entry name" value="Glyoxalase"/>
    <property type="match status" value="1"/>
</dbReference>